<reference evidence="3" key="1">
    <citation type="submission" date="2017-09" db="EMBL/GenBank/DDBJ databases">
        <authorList>
            <person name="Varghese N."/>
            <person name="Submissions S."/>
        </authorList>
    </citation>
    <scope>NUCLEOTIDE SEQUENCE [LARGE SCALE GENOMIC DNA]</scope>
    <source>
        <strain evidence="3">CGMCC 1.12803</strain>
    </source>
</reference>
<feature type="transmembrane region" description="Helical" evidence="1">
    <location>
        <begin position="380"/>
        <end position="400"/>
    </location>
</feature>
<evidence type="ECO:0000256" key="1">
    <source>
        <dbReference type="SAM" id="Phobius"/>
    </source>
</evidence>
<dbReference type="AlphaFoldDB" id="A0A286A9M3"/>
<evidence type="ECO:0000313" key="3">
    <source>
        <dbReference type="Proteomes" id="UP000219281"/>
    </source>
</evidence>
<keyword evidence="3" id="KW-1185">Reference proteome</keyword>
<dbReference type="Proteomes" id="UP000219281">
    <property type="component" value="Unassembled WGS sequence"/>
</dbReference>
<evidence type="ECO:0008006" key="4">
    <source>
        <dbReference type="Google" id="ProtNLM"/>
    </source>
</evidence>
<evidence type="ECO:0000313" key="2">
    <source>
        <dbReference type="EMBL" id="SOD18606.1"/>
    </source>
</evidence>
<feature type="transmembrane region" description="Helical" evidence="1">
    <location>
        <begin position="184"/>
        <end position="203"/>
    </location>
</feature>
<proteinExistence type="predicted"/>
<feature type="transmembrane region" description="Helical" evidence="1">
    <location>
        <begin position="91"/>
        <end position="111"/>
    </location>
</feature>
<feature type="transmembrane region" description="Helical" evidence="1">
    <location>
        <begin position="430"/>
        <end position="448"/>
    </location>
</feature>
<organism evidence="2 3">
    <name type="scientific">Pedobacter xixiisoli</name>
    <dbReference type="NCBI Taxonomy" id="1476464"/>
    <lineage>
        <taxon>Bacteria</taxon>
        <taxon>Pseudomonadati</taxon>
        <taxon>Bacteroidota</taxon>
        <taxon>Sphingobacteriia</taxon>
        <taxon>Sphingobacteriales</taxon>
        <taxon>Sphingobacteriaceae</taxon>
        <taxon>Pedobacter</taxon>
    </lineage>
</organism>
<accession>A0A286A9M3</accession>
<name>A0A286A9M3_9SPHI</name>
<dbReference type="EMBL" id="OCMT01000003">
    <property type="protein sequence ID" value="SOD18606.1"/>
    <property type="molecule type" value="Genomic_DNA"/>
</dbReference>
<keyword evidence="1" id="KW-1133">Transmembrane helix</keyword>
<feature type="transmembrane region" description="Helical" evidence="1">
    <location>
        <begin position="407"/>
        <end position="424"/>
    </location>
</feature>
<protein>
    <recommendedName>
        <fullName evidence="4">Oligosaccharide repeat unit polymerase</fullName>
    </recommendedName>
</protein>
<feature type="transmembrane region" description="Helical" evidence="1">
    <location>
        <begin position="132"/>
        <end position="153"/>
    </location>
</feature>
<feature type="transmembrane region" description="Helical" evidence="1">
    <location>
        <begin position="231"/>
        <end position="249"/>
    </location>
</feature>
<keyword evidence="1" id="KW-0812">Transmembrane</keyword>
<gene>
    <name evidence="2" type="ORF">SAMN06297358_3093</name>
</gene>
<keyword evidence="1" id="KW-0472">Membrane</keyword>
<feature type="transmembrane region" description="Helical" evidence="1">
    <location>
        <begin position="12"/>
        <end position="41"/>
    </location>
</feature>
<sequence>MRLNSSSNSKLMLPLIIGLVISLITSNVLLTAYALITLWYIYITLWKKGQPPILFAAFAMQWLQVSIKILQADLTSQAIEDVVIYPEDIQYAILLSLTSLIIIVTGLNTIIHKLKTNPPVYQTLIQYDIKKVVVVYIVAVILTYFLTKYSFVIGGLQQFIVKLVDFKWAIFFVFFLISDTKNRYNAFIIILIVEIALGLTGYFSNFKSFIFLTAITFIFSKQKLSLKEWGVATFLGFIVLNFMIVWQSVKGDYRNFLSGGERQQTVTVSSTEALDELGNLTSNIDYDSYNIGTESLIDRIAYVDFFSVTISNTNKNNLFEGGKLWYSAISNVLMPRFLFPDKAEIDDSEKTRKYAGVEVVGADQGTSISLGYVAETYVDFGPILMFLPLFGFGLLIGWIYKFIVTKSVNILWGFAFSTPLFFQLSAFEMALDKIVASIIAYFLVYLLLRKIFIRKLQAFITKN</sequence>